<evidence type="ECO:0000313" key="1">
    <source>
        <dbReference type="EMBL" id="OGZ61817.1"/>
    </source>
</evidence>
<proteinExistence type="predicted"/>
<gene>
    <name evidence="1" type="ORF">A3H51_00235</name>
</gene>
<sequence>MIYGIYFRDLFANMEAETTKITVDNAGKTNENVKIEATKAPITTKVKRKDFIIASVSDFRSSLNLLCLIIGTHEDPAIKVTVSIIYIEKGNLFVM</sequence>
<comment type="caution">
    <text evidence="1">The sequence shown here is derived from an EMBL/GenBank/DDBJ whole genome shotgun (WGS) entry which is preliminary data.</text>
</comment>
<organism evidence="1 2">
    <name type="scientific">Candidatus Spechtbacteria bacterium RIFCSPLOWO2_02_FULL_38_8</name>
    <dbReference type="NCBI Taxonomy" id="1802164"/>
    <lineage>
        <taxon>Bacteria</taxon>
        <taxon>Candidatus Spechtiibacteriota</taxon>
    </lineage>
</organism>
<evidence type="ECO:0000313" key="2">
    <source>
        <dbReference type="Proteomes" id="UP000178509"/>
    </source>
</evidence>
<dbReference type="AlphaFoldDB" id="A0A1G2HH55"/>
<dbReference type="EMBL" id="MHOJ01000035">
    <property type="protein sequence ID" value="OGZ61817.1"/>
    <property type="molecule type" value="Genomic_DNA"/>
</dbReference>
<protein>
    <submittedName>
        <fullName evidence="1">Uncharacterized protein</fullName>
    </submittedName>
</protein>
<dbReference type="STRING" id="1802164.A3H51_00235"/>
<dbReference type="Proteomes" id="UP000178509">
    <property type="component" value="Unassembled WGS sequence"/>
</dbReference>
<accession>A0A1G2HH55</accession>
<reference evidence="1 2" key="1">
    <citation type="journal article" date="2016" name="Nat. Commun.">
        <title>Thousands of microbial genomes shed light on interconnected biogeochemical processes in an aquifer system.</title>
        <authorList>
            <person name="Anantharaman K."/>
            <person name="Brown C.T."/>
            <person name="Hug L.A."/>
            <person name="Sharon I."/>
            <person name="Castelle C.J."/>
            <person name="Probst A.J."/>
            <person name="Thomas B.C."/>
            <person name="Singh A."/>
            <person name="Wilkins M.J."/>
            <person name="Karaoz U."/>
            <person name="Brodie E.L."/>
            <person name="Williams K.H."/>
            <person name="Hubbard S.S."/>
            <person name="Banfield J.F."/>
        </authorList>
    </citation>
    <scope>NUCLEOTIDE SEQUENCE [LARGE SCALE GENOMIC DNA]</scope>
</reference>
<name>A0A1G2HH55_9BACT</name>